<organism evidence="2">
    <name type="scientific">marine sediment metagenome</name>
    <dbReference type="NCBI Taxonomy" id="412755"/>
    <lineage>
        <taxon>unclassified sequences</taxon>
        <taxon>metagenomes</taxon>
        <taxon>ecological metagenomes</taxon>
    </lineage>
</organism>
<gene>
    <name evidence="2" type="ORF">S01H1_66602</name>
</gene>
<keyword evidence="1" id="KW-0812">Transmembrane</keyword>
<keyword evidence="1" id="KW-0472">Membrane</keyword>
<proteinExistence type="predicted"/>
<feature type="non-terminal residue" evidence="2">
    <location>
        <position position="1"/>
    </location>
</feature>
<sequence>GARPLMADLRNMLEVVACIGILLVIALMIMEMMR</sequence>
<accession>X0X917</accession>
<evidence type="ECO:0000256" key="1">
    <source>
        <dbReference type="SAM" id="Phobius"/>
    </source>
</evidence>
<protein>
    <submittedName>
        <fullName evidence="2">Uncharacterized protein</fullName>
    </submittedName>
</protein>
<feature type="transmembrane region" description="Helical" evidence="1">
    <location>
        <begin position="12"/>
        <end position="30"/>
    </location>
</feature>
<keyword evidence="1" id="KW-1133">Transmembrane helix</keyword>
<name>X0X917_9ZZZZ</name>
<evidence type="ECO:0000313" key="2">
    <source>
        <dbReference type="EMBL" id="GAG31917.1"/>
    </source>
</evidence>
<comment type="caution">
    <text evidence="2">The sequence shown here is derived from an EMBL/GenBank/DDBJ whole genome shotgun (WGS) entry which is preliminary data.</text>
</comment>
<reference evidence="2" key="1">
    <citation type="journal article" date="2014" name="Front. Microbiol.">
        <title>High frequency of phylogenetically diverse reductive dehalogenase-homologous genes in deep subseafloor sedimentary metagenomes.</title>
        <authorList>
            <person name="Kawai M."/>
            <person name="Futagami T."/>
            <person name="Toyoda A."/>
            <person name="Takaki Y."/>
            <person name="Nishi S."/>
            <person name="Hori S."/>
            <person name="Arai W."/>
            <person name="Tsubouchi T."/>
            <person name="Morono Y."/>
            <person name="Uchiyama I."/>
            <person name="Ito T."/>
            <person name="Fujiyama A."/>
            <person name="Inagaki F."/>
            <person name="Takami H."/>
        </authorList>
    </citation>
    <scope>NUCLEOTIDE SEQUENCE</scope>
    <source>
        <strain evidence="2">Expedition CK06-06</strain>
    </source>
</reference>
<dbReference type="EMBL" id="BARS01044046">
    <property type="protein sequence ID" value="GAG31917.1"/>
    <property type="molecule type" value="Genomic_DNA"/>
</dbReference>
<dbReference type="AlphaFoldDB" id="X0X917"/>